<dbReference type="InterPro" id="IPR041588">
    <property type="entry name" value="Integrase_H2C2"/>
</dbReference>
<dbReference type="InterPro" id="IPR043502">
    <property type="entry name" value="DNA/RNA_pol_sf"/>
</dbReference>
<proteinExistence type="predicted"/>
<feature type="compositionally biased region" description="Low complexity" evidence="1">
    <location>
        <begin position="54"/>
        <end position="70"/>
    </location>
</feature>
<dbReference type="GO" id="GO:0042575">
    <property type="term" value="C:DNA polymerase complex"/>
    <property type="evidence" value="ECO:0007669"/>
    <property type="project" value="UniProtKB-ARBA"/>
</dbReference>
<dbReference type="SUPFAM" id="SSF56672">
    <property type="entry name" value="DNA/RNA polymerases"/>
    <property type="match status" value="1"/>
</dbReference>
<feature type="compositionally biased region" description="Low complexity" evidence="1">
    <location>
        <begin position="11"/>
        <end position="29"/>
    </location>
</feature>
<dbReference type="Gene3D" id="3.30.420.10">
    <property type="entry name" value="Ribonuclease H-like superfamily/Ribonuclease H"/>
    <property type="match status" value="1"/>
</dbReference>
<dbReference type="Proteomes" id="UP001549921">
    <property type="component" value="Unassembled WGS sequence"/>
</dbReference>
<dbReference type="PANTHER" id="PTHR47331">
    <property type="entry name" value="PHD-TYPE DOMAIN-CONTAINING PROTEIN"/>
    <property type="match status" value="1"/>
</dbReference>
<feature type="domain" description="Integrase catalytic" evidence="2">
    <location>
        <begin position="1549"/>
        <end position="1731"/>
    </location>
</feature>
<feature type="region of interest" description="Disordered" evidence="1">
    <location>
        <begin position="1"/>
        <end position="85"/>
    </location>
</feature>
<feature type="region of interest" description="Disordered" evidence="1">
    <location>
        <begin position="404"/>
        <end position="433"/>
    </location>
</feature>
<gene>
    <name evidence="3" type="ORF">ABMA28_016476</name>
</gene>
<dbReference type="Pfam" id="PF17921">
    <property type="entry name" value="Integrase_H2C2"/>
    <property type="match status" value="1"/>
</dbReference>
<dbReference type="InterPro" id="IPR040676">
    <property type="entry name" value="DUF5641"/>
</dbReference>
<dbReference type="Pfam" id="PF18701">
    <property type="entry name" value="DUF5641"/>
    <property type="match status" value="1"/>
</dbReference>
<dbReference type="InterPro" id="IPR005312">
    <property type="entry name" value="DUF1759"/>
</dbReference>
<evidence type="ECO:0000259" key="2">
    <source>
        <dbReference type="PROSITE" id="PS50994"/>
    </source>
</evidence>
<feature type="compositionally biased region" description="Polar residues" evidence="1">
    <location>
        <begin position="31"/>
        <end position="44"/>
    </location>
</feature>
<name>A0ABD0TAZ8_LOXSC</name>
<dbReference type="Pfam" id="PF05380">
    <property type="entry name" value="Peptidase_A17"/>
    <property type="match status" value="1"/>
</dbReference>
<protein>
    <recommendedName>
        <fullName evidence="2">Integrase catalytic domain-containing protein</fullName>
    </recommendedName>
</protein>
<dbReference type="PROSITE" id="PS50994">
    <property type="entry name" value="INTEGRASE"/>
    <property type="match status" value="1"/>
</dbReference>
<comment type="caution">
    <text evidence="3">The sequence shown here is derived from an EMBL/GenBank/DDBJ whole genome shotgun (WGS) entry which is preliminary data.</text>
</comment>
<sequence length="1854" mass="209804">MPVTRSHTRETAPTPETETSSGTEYTGATMPDTSATSQESSTPATEPERHEEQQATSPPAAPTQVQPPTARSRKGAPSVSSRKSKRLLKAKEELLRIQLKLAAAKIAAIEAETDTEDEEDLDTVINDPGITDERTGTWVNDSQIQMLAITEQPHNPEPLPLPLPPIPTQAPAPQVATCPTTGVNETAYTALPAGGRETAYIGAPPAGGRETARSDIAQLAAAITMAARASQPKMNIELPMFAGSHQEWLIFKAAYEESKNGLTSLENLARLRRSLKGRAREAVESLLLYNGNPEDAMKTLEARFGRPDAIAITELERLRTLPKPQDTARDLCIFASRVSNIVAALGAIKMKHYLYNPEITKITLEKLTSTMRYRWYDFAADQDKEEPDLVKLSRFLNREAERCGPYAQPEQPDHAAQPKRPQRAYNANTPEPEQKTYSCLCCEKAGHAIGNCEEYKKLSVNDRWDFAKEKRLCFRCLRPRTKMHHCRTTKCNINSCPHPHHQLLHHNKSGGQKEEQKSEVVSSTWTPRKPQAYLKILPVTVVGPKRRVDTYALLDDGSTITLIDEDLAQQAGLRGPVEPLRIEAIGERQIETGTSRRVKLTIQGAQKKRHTIQARSIQHLRLSPQTIDERDLAGCRHLENMKTLTYEEAKPRILIGQDNWPLLLAETTRIGDRQQPVASLTKLGWVLHGAQSRTLGQRVNFVNHVTSETEEQERIDEQLKNFFSLESFGVAPKKPQNDPEAQALKILDAETKRLEDGRFQTGLLWKSADIKLPDNRNYALRRLCATEKKIEKNPTLKAKVHEQMAALIEKGYAEVAPEQKNEDRTWYLPCFPVINPMKPDKVRMVHDAAAITGGVSLNDTLLTGPDLLQSLPGVLLRMRQHRVAVSADITEMFLQVKIRPEDRDALRYLWRTDRDAPPTEYRMTSLIFGATSSPATAIYVKDRNAREAAETHPEAAEAIERNHYMDDYIQSFETEEQAVKIAREVRDVHLQAHFELRKWTSNSDAVLQQLDPGKKQENMNLAEDNKTTRVLGLTWKTSSDHLGFNLDLSRLPEDILQKRPTKREALKIVMSLFDPLGLASPVTIRAKQILQEIWRRSTAWDEVLEEDLTLEWNQWTTHLQRLNQVRIPRCYPNYSRSNNIELHVFVDASEAAYAAAVYWRIEDEDGNIHTPLVLAKAKVAPLKVTSIPRLELQAAVMGSRMARAVIEEHDRKPVSRTFWTDSKTVLTWLRTGARSFKPFVAHRIAELEENTKTEEWRWVPTKLNVADDATRDVPKDFNEEHRWFVGPSFLKEDRSTWPEEKKSAPETTGEERTLNIKEKTPAASQVVPDATKFSRWERLVRTTARVLQFISLLKTKKQRTFFSRTKPNKKQDPTWGTQRVDKKTKKILEKVHETDKYMKIPAELIIEAEKILIKASQEDAFEEEIQELKKGLQISHRSRLNKLAIEMNDGLITLKSRIDAATGLPEVERRPPILDGRHHITRLYIAHVHLNGHHQGVEATINQCRQKFHILQLRPTAKKIVKECLHCRIRRAAPSAPPTGNHPPCRLAHHQRPFSYTGVDYFGPLQVTVGRATHKRYVALFTCLTTRAVHLEPAATLTTDSAVMALRRFIARRGCPKEICSDNGTNLHGAERELRQAIDSATEIEASKRRITWRFIPPGAPFMGGAWERLVKTVKTALSTVMNGRTTNDEVLATVLAEVEFTVNSRPLTHVAVDPDEPETLTPNHFLLLEPAHEPAMGQFEDRDLLGKTHWRASQRIADMFWSRWIKEYLPELQGRREPRGRGPELKTGDIVLIADNTLPRNTWPLGRITAVYPGPDGVVRAADVRTRGGILRRPTKKLVNLQIEEKDAAPTTT</sequence>
<feature type="region of interest" description="Disordered" evidence="1">
    <location>
        <begin position="502"/>
        <end position="524"/>
    </location>
</feature>
<dbReference type="InterPro" id="IPR012337">
    <property type="entry name" value="RNaseH-like_sf"/>
</dbReference>
<accession>A0ABD0TAZ8</accession>
<dbReference type="GO" id="GO:0071897">
    <property type="term" value="P:DNA biosynthetic process"/>
    <property type="evidence" value="ECO:0007669"/>
    <property type="project" value="UniProtKB-ARBA"/>
</dbReference>
<dbReference type="Gene3D" id="3.10.10.10">
    <property type="entry name" value="HIV Type 1 Reverse Transcriptase, subunit A, domain 1"/>
    <property type="match status" value="1"/>
</dbReference>
<dbReference type="EMBL" id="JBEDNZ010000008">
    <property type="protein sequence ID" value="KAL0839851.1"/>
    <property type="molecule type" value="Genomic_DNA"/>
</dbReference>
<dbReference type="PANTHER" id="PTHR47331:SF1">
    <property type="entry name" value="GAG-LIKE PROTEIN"/>
    <property type="match status" value="1"/>
</dbReference>
<evidence type="ECO:0000313" key="3">
    <source>
        <dbReference type="EMBL" id="KAL0839851.1"/>
    </source>
</evidence>
<reference evidence="3 4" key="1">
    <citation type="submission" date="2024-06" db="EMBL/GenBank/DDBJ databases">
        <title>A chromosome-level genome assembly of beet webworm, Loxostege sticticalis.</title>
        <authorList>
            <person name="Zhang Y."/>
        </authorList>
    </citation>
    <scope>NUCLEOTIDE SEQUENCE [LARGE SCALE GENOMIC DNA]</scope>
    <source>
        <strain evidence="3">AQ028</strain>
        <tissue evidence="3">Male pupae</tissue>
    </source>
</reference>
<dbReference type="Gene3D" id="3.30.70.270">
    <property type="match status" value="1"/>
</dbReference>
<evidence type="ECO:0000256" key="1">
    <source>
        <dbReference type="SAM" id="MobiDB-lite"/>
    </source>
</evidence>
<dbReference type="InterPro" id="IPR008042">
    <property type="entry name" value="Retrotrans_Pao"/>
</dbReference>
<organism evidence="3 4">
    <name type="scientific">Loxostege sticticalis</name>
    <name type="common">Beet webworm moth</name>
    <dbReference type="NCBI Taxonomy" id="481309"/>
    <lineage>
        <taxon>Eukaryota</taxon>
        <taxon>Metazoa</taxon>
        <taxon>Ecdysozoa</taxon>
        <taxon>Arthropoda</taxon>
        <taxon>Hexapoda</taxon>
        <taxon>Insecta</taxon>
        <taxon>Pterygota</taxon>
        <taxon>Neoptera</taxon>
        <taxon>Endopterygota</taxon>
        <taxon>Lepidoptera</taxon>
        <taxon>Glossata</taxon>
        <taxon>Ditrysia</taxon>
        <taxon>Pyraloidea</taxon>
        <taxon>Crambidae</taxon>
        <taxon>Pyraustinae</taxon>
        <taxon>Loxostege</taxon>
    </lineage>
</organism>
<dbReference type="SUPFAM" id="SSF53098">
    <property type="entry name" value="Ribonuclease H-like"/>
    <property type="match status" value="1"/>
</dbReference>
<dbReference type="InterPro" id="IPR001584">
    <property type="entry name" value="Integrase_cat-core"/>
</dbReference>
<dbReference type="InterPro" id="IPR036397">
    <property type="entry name" value="RNaseH_sf"/>
</dbReference>
<dbReference type="CDD" id="cd01644">
    <property type="entry name" value="RT_pepA17"/>
    <property type="match status" value="1"/>
</dbReference>
<dbReference type="Pfam" id="PF03564">
    <property type="entry name" value="DUF1759"/>
    <property type="match status" value="1"/>
</dbReference>
<evidence type="ECO:0000313" key="4">
    <source>
        <dbReference type="Proteomes" id="UP001549921"/>
    </source>
</evidence>
<dbReference type="InterPro" id="IPR043128">
    <property type="entry name" value="Rev_trsase/Diguanyl_cyclase"/>
</dbReference>